<reference evidence="2 3" key="1">
    <citation type="submission" date="2020-10" db="EMBL/GenBank/DDBJ databases">
        <title>The Coptis chinensis genome and diversification of protoberbering-type alkaloids.</title>
        <authorList>
            <person name="Wang B."/>
            <person name="Shu S."/>
            <person name="Song C."/>
            <person name="Liu Y."/>
        </authorList>
    </citation>
    <scope>NUCLEOTIDE SEQUENCE [LARGE SCALE GENOMIC DNA]</scope>
    <source>
        <strain evidence="2">HL-2020</strain>
        <tissue evidence="2">Leaf</tissue>
    </source>
</reference>
<feature type="transmembrane region" description="Helical" evidence="1">
    <location>
        <begin position="21"/>
        <end position="38"/>
    </location>
</feature>
<keyword evidence="1" id="KW-0812">Transmembrane</keyword>
<dbReference type="PANTHER" id="PTHR47951:SF3">
    <property type="entry name" value="CYTOCHROME P450, FAMILY 706, SUBFAMILY A, POLYPEPTIDE 4"/>
    <property type="match status" value="1"/>
</dbReference>
<dbReference type="GO" id="GO:0020037">
    <property type="term" value="F:heme binding"/>
    <property type="evidence" value="ECO:0007669"/>
    <property type="project" value="InterPro"/>
</dbReference>
<gene>
    <name evidence="2" type="ORF">IFM89_001786</name>
</gene>
<dbReference type="EMBL" id="JADFTS010000006">
    <property type="protein sequence ID" value="KAF9599840.1"/>
    <property type="molecule type" value="Genomic_DNA"/>
</dbReference>
<dbReference type="OrthoDB" id="2789670at2759"/>
<protein>
    <recommendedName>
        <fullName evidence="4">Cytochrome P450</fullName>
    </recommendedName>
</protein>
<dbReference type="GO" id="GO:0004497">
    <property type="term" value="F:monooxygenase activity"/>
    <property type="evidence" value="ECO:0007669"/>
    <property type="project" value="InterPro"/>
</dbReference>
<dbReference type="SUPFAM" id="SSF48264">
    <property type="entry name" value="Cytochrome P450"/>
    <property type="match status" value="1"/>
</dbReference>
<dbReference type="Pfam" id="PF00067">
    <property type="entry name" value="p450"/>
    <property type="match status" value="1"/>
</dbReference>
<evidence type="ECO:0000313" key="3">
    <source>
        <dbReference type="Proteomes" id="UP000631114"/>
    </source>
</evidence>
<evidence type="ECO:0000256" key="1">
    <source>
        <dbReference type="SAM" id="Phobius"/>
    </source>
</evidence>
<keyword evidence="1" id="KW-1133">Transmembrane helix</keyword>
<proteinExistence type="predicted"/>
<keyword evidence="3" id="KW-1185">Reference proteome</keyword>
<name>A0A835HFV7_9MAGN</name>
<dbReference type="InterPro" id="IPR002401">
    <property type="entry name" value="Cyt_P450_E_grp-I"/>
</dbReference>
<dbReference type="Gene3D" id="1.10.630.10">
    <property type="entry name" value="Cytochrome P450"/>
    <property type="match status" value="1"/>
</dbReference>
<dbReference type="InterPro" id="IPR001128">
    <property type="entry name" value="Cyt_P450"/>
</dbReference>
<dbReference type="Proteomes" id="UP000631114">
    <property type="component" value="Unassembled WGS sequence"/>
</dbReference>
<evidence type="ECO:0008006" key="4">
    <source>
        <dbReference type="Google" id="ProtNLM"/>
    </source>
</evidence>
<evidence type="ECO:0000313" key="2">
    <source>
        <dbReference type="EMBL" id="KAF9599840.1"/>
    </source>
</evidence>
<dbReference type="PANTHER" id="PTHR47951">
    <property type="entry name" value="OS08G0547900 PROTEIN"/>
    <property type="match status" value="1"/>
</dbReference>
<sequence length="343" mass="39557">MIPDAMIRELSHQKDEFITPMLMLLIALCVILWCHWVIKKPKKANPPLPPGPWGLPLVGNLFSLESDLHPCLANLSKRYGPIMKIKLGTRVCIVINSASVAKEVFKDHDTIFSNHDISPVAYAGTWSGTDMVFSPYGEHWRMLRKICVRELLSNSQLEALYYHRRREVRNMVIQMYAKGCKSIDIGDYVLTLTFSVMTNILWGGTLEGEEMKHFSAKFPEACEKFTSLLKSPNVSDLFPLLTRFDMQGLVTKMKKVNLWFDENLDFVINRRFEMKHQVEMTDFLQRLMEFKECGDQKVPFTTTHIKALLMFMTDEFKRSEMHCLNLSTSSKFSVPKKCIGRAT</sequence>
<dbReference type="AlphaFoldDB" id="A0A835HFV7"/>
<dbReference type="PRINTS" id="PR00463">
    <property type="entry name" value="EP450I"/>
</dbReference>
<accession>A0A835HFV7</accession>
<dbReference type="GO" id="GO:0044550">
    <property type="term" value="P:secondary metabolite biosynthetic process"/>
    <property type="evidence" value="ECO:0007669"/>
    <property type="project" value="UniProtKB-ARBA"/>
</dbReference>
<dbReference type="GO" id="GO:0016705">
    <property type="term" value="F:oxidoreductase activity, acting on paired donors, with incorporation or reduction of molecular oxygen"/>
    <property type="evidence" value="ECO:0007669"/>
    <property type="project" value="InterPro"/>
</dbReference>
<dbReference type="GO" id="GO:0005506">
    <property type="term" value="F:iron ion binding"/>
    <property type="evidence" value="ECO:0007669"/>
    <property type="project" value="InterPro"/>
</dbReference>
<comment type="caution">
    <text evidence="2">The sequence shown here is derived from an EMBL/GenBank/DDBJ whole genome shotgun (WGS) entry which is preliminary data.</text>
</comment>
<keyword evidence="1" id="KW-0472">Membrane</keyword>
<dbReference type="InterPro" id="IPR036396">
    <property type="entry name" value="Cyt_P450_sf"/>
</dbReference>
<organism evidence="2 3">
    <name type="scientific">Coptis chinensis</name>
    <dbReference type="NCBI Taxonomy" id="261450"/>
    <lineage>
        <taxon>Eukaryota</taxon>
        <taxon>Viridiplantae</taxon>
        <taxon>Streptophyta</taxon>
        <taxon>Embryophyta</taxon>
        <taxon>Tracheophyta</taxon>
        <taxon>Spermatophyta</taxon>
        <taxon>Magnoliopsida</taxon>
        <taxon>Ranunculales</taxon>
        <taxon>Ranunculaceae</taxon>
        <taxon>Coptidoideae</taxon>
        <taxon>Coptis</taxon>
    </lineage>
</organism>